<gene>
    <name evidence="1" type="ORF">BST43_14825</name>
</gene>
<dbReference type="EMBL" id="MVII01000018">
    <property type="protein sequence ID" value="ORB55472.1"/>
    <property type="molecule type" value="Genomic_DNA"/>
</dbReference>
<dbReference type="Proteomes" id="UP000192434">
    <property type="component" value="Unassembled WGS sequence"/>
</dbReference>
<sequence length="68" mass="7762">MPCDAIWAVLFHQRGRSRIVRSVPQIALDPRRPEPFPLLDFSHEFLDNGSVVLVEPLGVVLTIDRRNV</sequence>
<organism evidence="1 2">
    <name type="scientific">Mycobacteroides saopaulense</name>
    <dbReference type="NCBI Taxonomy" id="1578165"/>
    <lineage>
        <taxon>Bacteria</taxon>
        <taxon>Bacillati</taxon>
        <taxon>Actinomycetota</taxon>
        <taxon>Actinomycetes</taxon>
        <taxon>Mycobacteriales</taxon>
        <taxon>Mycobacteriaceae</taxon>
        <taxon>Mycobacteroides</taxon>
    </lineage>
</organism>
<protein>
    <submittedName>
        <fullName evidence="1">Uncharacterized protein</fullName>
    </submittedName>
</protein>
<proteinExistence type="predicted"/>
<evidence type="ECO:0000313" key="2">
    <source>
        <dbReference type="Proteomes" id="UP000192434"/>
    </source>
</evidence>
<reference evidence="1 2" key="1">
    <citation type="submission" date="2016-12" db="EMBL/GenBank/DDBJ databases">
        <title>The new phylogeny of genus Mycobacterium.</title>
        <authorList>
            <person name="Tortoli E."/>
            <person name="Trovato A."/>
            <person name="Cirillo D.M."/>
        </authorList>
    </citation>
    <scope>NUCLEOTIDE SEQUENCE [LARGE SCALE GENOMIC DNA]</scope>
    <source>
        <strain evidence="1 2">CCUG 66554</strain>
    </source>
</reference>
<accession>A0A1X0J1G8</accession>
<dbReference type="AlphaFoldDB" id="A0A1X0J1G8"/>
<evidence type="ECO:0000313" key="1">
    <source>
        <dbReference type="EMBL" id="ORB55472.1"/>
    </source>
</evidence>
<comment type="caution">
    <text evidence="1">The sequence shown here is derived from an EMBL/GenBank/DDBJ whole genome shotgun (WGS) entry which is preliminary data.</text>
</comment>
<name>A0A1X0J1G8_9MYCO</name>